<feature type="binding site" evidence="11">
    <location>
        <begin position="39"/>
        <end position="42"/>
    </location>
    <ligand>
        <name>substrate</name>
    </ligand>
</feature>
<dbReference type="PIRSF" id="PIRSF000530">
    <property type="entry name" value="Galactokinase"/>
    <property type="match status" value="1"/>
</dbReference>
<feature type="binding site" evidence="11">
    <location>
        <position position="230"/>
    </location>
    <ligand>
        <name>substrate</name>
    </ligand>
</feature>
<feature type="binding site" evidence="11">
    <location>
        <position position="136"/>
    </location>
    <ligand>
        <name>Mg(2+)</name>
        <dbReference type="ChEBI" id="CHEBI:18420"/>
    </ligand>
</feature>
<keyword evidence="4 11" id="KW-0479">Metal-binding</keyword>
<evidence type="ECO:0000256" key="7">
    <source>
        <dbReference type="ARBA" id="ARBA00022840"/>
    </source>
</evidence>
<feature type="domain" description="Galactokinase N-terminal" evidence="15">
    <location>
        <begin position="15"/>
        <end position="61"/>
    </location>
</feature>
<keyword evidence="8 11" id="KW-0460">Magnesium</keyword>
<dbReference type="GO" id="GO:0005829">
    <property type="term" value="C:cytosol"/>
    <property type="evidence" value="ECO:0007669"/>
    <property type="project" value="TreeGrafter"/>
</dbReference>
<sequence length="394" mass="43580">METLEKDLKASLQASFIERFDSPADYLYFSPGRINLIGEHTDYNGGHVFPAAISIGTYGALTLRDDQEIHVFSANFPDVGVVSFNLNDLAPRKYDSWVKYVRGVLYELKQAGYRVERGFNLGIVGDMPNASGLSSSASLELLIGEMLNAAFKLHIARLDIVKLGQQVENDYLGLRTGIMDQFAIGFGEKEKAIFLDVNTMDYELVPAEFGEYELIIMTTNKKRELVDSKYNERRDETELALKELQTVLPNLASLGELDLATFEKYQDAITDSTVLRRARHAVSENERTIIATSALKAHDLVKFGELLQQSHASLRDDYEVTGEELDTLFDAAMLQPGVLGARMTGAGFGGSAIALVPRATASDFIKNVGELYQAEIGYPASFYLAEIVRGTAEL</sequence>
<dbReference type="NCBIfam" id="TIGR00131">
    <property type="entry name" value="gal_kin"/>
    <property type="match status" value="1"/>
</dbReference>
<dbReference type="PANTHER" id="PTHR10457">
    <property type="entry name" value="MEVALONATE KINASE/GALACTOKINASE"/>
    <property type="match status" value="1"/>
</dbReference>
<keyword evidence="17" id="KW-1185">Reference proteome</keyword>
<feature type="binding site" evidence="11">
    <location>
        <position position="73"/>
    </location>
    <ligand>
        <name>ATP</name>
        <dbReference type="ChEBI" id="CHEBI:30616"/>
    </ligand>
</feature>
<evidence type="ECO:0000256" key="1">
    <source>
        <dbReference type="ARBA" id="ARBA00006566"/>
    </source>
</evidence>
<dbReference type="SUPFAM" id="SSF54211">
    <property type="entry name" value="Ribosomal protein S5 domain 2-like"/>
    <property type="match status" value="1"/>
</dbReference>
<dbReference type="Pfam" id="PF00288">
    <property type="entry name" value="GHMP_kinases_N"/>
    <property type="match status" value="1"/>
</dbReference>
<dbReference type="UniPathway" id="UPA00214"/>
<dbReference type="GO" id="GO:0006012">
    <property type="term" value="P:galactose metabolic process"/>
    <property type="evidence" value="ECO:0007669"/>
    <property type="project" value="UniProtKB-UniRule"/>
</dbReference>
<dbReference type="Proteomes" id="UP000371977">
    <property type="component" value="Unassembled WGS sequence"/>
</dbReference>
<dbReference type="EMBL" id="SDGZ01000003">
    <property type="protein sequence ID" value="TYC51005.1"/>
    <property type="molecule type" value="Genomic_DNA"/>
</dbReference>
<dbReference type="EC" id="2.7.1.6" evidence="11 12"/>
<dbReference type="Gene3D" id="3.30.230.10">
    <property type="match status" value="1"/>
</dbReference>
<evidence type="ECO:0000256" key="4">
    <source>
        <dbReference type="ARBA" id="ARBA00022723"/>
    </source>
</evidence>
<comment type="similarity">
    <text evidence="1 11">Belongs to the GHMP kinase family. GalK subfamily.</text>
</comment>
<keyword evidence="5 11" id="KW-0547">Nucleotide-binding</keyword>
<feature type="binding site" evidence="11">
    <location>
        <position position="168"/>
    </location>
    <ligand>
        <name>Mg(2+)</name>
        <dbReference type="ChEBI" id="CHEBI:18420"/>
    </ligand>
</feature>
<dbReference type="InterPro" id="IPR000705">
    <property type="entry name" value="Galactokinase"/>
</dbReference>
<comment type="catalytic activity">
    <reaction evidence="11">
        <text>alpha-D-galactose + ATP = alpha-D-galactose 1-phosphate + ADP + H(+)</text>
        <dbReference type="Rhea" id="RHEA:13553"/>
        <dbReference type="ChEBI" id="CHEBI:15378"/>
        <dbReference type="ChEBI" id="CHEBI:28061"/>
        <dbReference type="ChEBI" id="CHEBI:30616"/>
        <dbReference type="ChEBI" id="CHEBI:58336"/>
        <dbReference type="ChEBI" id="CHEBI:456216"/>
        <dbReference type="EC" id="2.7.1.6"/>
    </reaction>
</comment>
<dbReference type="HAMAP" id="MF_00246">
    <property type="entry name" value="Galactokinase"/>
    <property type="match status" value="1"/>
</dbReference>
<dbReference type="InterPro" id="IPR006206">
    <property type="entry name" value="Mevalonate/galactokinase"/>
</dbReference>
<keyword evidence="6 11" id="KW-0418">Kinase</keyword>
<dbReference type="InterPro" id="IPR020568">
    <property type="entry name" value="Ribosomal_Su5_D2-typ_SF"/>
</dbReference>
<dbReference type="PRINTS" id="PR00959">
    <property type="entry name" value="MEVGALKINASE"/>
</dbReference>
<keyword evidence="3 11" id="KW-0808">Transferase</keyword>
<dbReference type="FunFam" id="3.30.70.890:FF:000001">
    <property type="entry name" value="Galactokinase"/>
    <property type="match status" value="1"/>
</dbReference>
<dbReference type="Pfam" id="PF08544">
    <property type="entry name" value="GHMP_kinases_C"/>
    <property type="match status" value="1"/>
</dbReference>
<dbReference type="PANTHER" id="PTHR10457:SF7">
    <property type="entry name" value="GALACTOKINASE-RELATED"/>
    <property type="match status" value="1"/>
</dbReference>
<gene>
    <name evidence="11" type="primary">galK</name>
    <name evidence="16" type="ORF">ESZ50_00270</name>
</gene>
<feature type="binding site" evidence="11">
    <location>
        <begin position="130"/>
        <end position="136"/>
    </location>
    <ligand>
        <name>ATP</name>
        <dbReference type="ChEBI" id="CHEBI:30616"/>
    </ligand>
</feature>
<evidence type="ECO:0000256" key="3">
    <source>
        <dbReference type="ARBA" id="ARBA00022679"/>
    </source>
</evidence>
<dbReference type="InterPro" id="IPR013750">
    <property type="entry name" value="GHMP_kinase_C_dom"/>
</dbReference>
<feature type="domain" description="GHMP kinase N-terminal" evidence="13">
    <location>
        <begin position="100"/>
        <end position="187"/>
    </location>
</feature>
<dbReference type="InterPro" id="IPR022963">
    <property type="entry name" value="Galactokinase_bac"/>
</dbReference>
<evidence type="ECO:0000256" key="8">
    <source>
        <dbReference type="ARBA" id="ARBA00022842"/>
    </source>
</evidence>
<dbReference type="GO" id="GO:0000287">
    <property type="term" value="F:magnesium ion binding"/>
    <property type="evidence" value="ECO:0007669"/>
    <property type="project" value="UniProtKB-UniRule"/>
</dbReference>
<dbReference type="NCBIfam" id="NF003705">
    <property type="entry name" value="PRK05322.1"/>
    <property type="match status" value="1"/>
</dbReference>
<dbReference type="InterPro" id="IPR014721">
    <property type="entry name" value="Ribsml_uS5_D2-typ_fold_subgr"/>
</dbReference>
<keyword evidence="9 11" id="KW-0299">Galactose metabolism</keyword>
<evidence type="ECO:0000256" key="5">
    <source>
        <dbReference type="ARBA" id="ARBA00022741"/>
    </source>
</evidence>
<keyword evidence="10 11" id="KW-0119">Carbohydrate metabolism</keyword>
<accession>A0A6C2CCS0</accession>
<comment type="pathway">
    <text evidence="11">Carbohydrate metabolism; galactose metabolism.</text>
</comment>
<dbReference type="InterPro" id="IPR006204">
    <property type="entry name" value="GHMP_kinase_N_dom"/>
</dbReference>
<dbReference type="FunFam" id="3.30.230.10:FF:000017">
    <property type="entry name" value="Galactokinase"/>
    <property type="match status" value="1"/>
</dbReference>
<comment type="caution">
    <text evidence="16">The sequence shown here is derived from an EMBL/GenBank/DDBJ whole genome shotgun (WGS) entry which is preliminary data.</text>
</comment>
<evidence type="ECO:0000259" key="13">
    <source>
        <dbReference type="Pfam" id="PF00288"/>
    </source>
</evidence>
<keyword evidence="7 11" id="KW-0067">ATP-binding</keyword>
<feature type="domain" description="GHMP kinase C-terminal" evidence="14">
    <location>
        <begin position="293"/>
        <end position="371"/>
    </location>
</feature>
<dbReference type="InterPro" id="IPR036554">
    <property type="entry name" value="GHMP_kinase_C_sf"/>
</dbReference>
<feature type="active site" description="Proton acceptor" evidence="11">
    <location>
        <position position="180"/>
    </location>
</feature>
<feature type="site" description="Transition state stabilizer" evidence="11">
    <location>
        <position position="33"/>
    </location>
</feature>
<dbReference type="AlphaFoldDB" id="A0A6C2CCS0"/>
<organism evidence="16 17">
    <name type="scientific">Weissella muntiaci</name>
    <dbReference type="NCBI Taxonomy" id="2508881"/>
    <lineage>
        <taxon>Bacteria</taxon>
        <taxon>Bacillati</taxon>
        <taxon>Bacillota</taxon>
        <taxon>Bacilli</taxon>
        <taxon>Lactobacillales</taxon>
        <taxon>Lactobacillaceae</taxon>
        <taxon>Weissella</taxon>
    </lineage>
</organism>
<evidence type="ECO:0000259" key="15">
    <source>
        <dbReference type="Pfam" id="PF10509"/>
    </source>
</evidence>
<dbReference type="PROSITE" id="PS00627">
    <property type="entry name" value="GHMP_KINASES_ATP"/>
    <property type="match status" value="1"/>
</dbReference>
<dbReference type="PROSITE" id="PS00106">
    <property type="entry name" value="GALACTOKINASE"/>
    <property type="match status" value="1"/>
</dbReference>
<dbReference type="Gene3D" id="3.30.70.890">
    <property type="entry name" value="GHMP kinase, C-terminal domain"/>
    <property type="match status" value="1"/>
</dbReference>
<dbReference type="GO" id="GO:0005524">
    <property type="term" value="F:ATP binding"/>
    <property type="evidence" value="ECO:0007669"/>
    <property type="project" value="UniProtKB-UniRule"/>
</dbReference>
<evidence type="ECO:0000259" key="14">
    <source>
        <dbReference type="Pfam" id="PF08544"/>
    </source>
</evidence>
<comment type="subcellular location">
    <subcellularLocation>
        <location evidence="11">Cytoplasm</location>
    </subcellularLocation>
</comment>
<comment type="function">
    <text evidence="11">Catalyzes the transfer of the gamma-phosphate of ATP to D-galactose to form alpha-D-galactose-1-phosphate (Gal-1-P).</text>
</comment>
<dbReference type="SUPFAM" id="SSF55060">
    <property type="entry name" value="GHMP Kinase, C-terminal domain"/>
    <property type="match status" value="1"/>
</dbReference>
<evidence type="ECO:0000256" key="2">
    <source>
        <dbReference type="ARBA" id="ARBA00022490"/>
    </source>
</evidence>
<protein>
    <recommendedName>
        <fullName evidence="11 12">Galactokinase</fullName>
        <ecNumber evidence="11 12">2.7.1.6</ecNumber>
    </recommendedName>
    <alternativeName>
        <fullName evidence="11">Galactose kinase</fullName>
    </alternativeName>
</protein>
<proteinExistence type="inferred from homology"/>
<dbReference type="PRINTS" id="PR00473">
    <property type="entry name" value="GALCTOKINASE"/>
</dbReference>
<dbReference type="Pfam" id="PF10509">
    <property type="entry name" value="GalKase_gal_bdg"/>
    <property type="match status" value="1"/>
</dbReference>
<evidence type="ECO:0000256" key="12">
    <source>
        <dbReference type="NCBIfam" id="TIGR00131"/>
    </source>
</evidence>
<reference evidence="16 17" key="1">
    <citation type="submission" date="2019-01" db="EMBL/GenBank/DDBJ databases">
        <title>Weissella sp. nov., a novel lactic acid bacterium isolated from animal feces.</title>
        <authorList>
            <person name="Wang L.-T."/>
        </authorList>
    </citation>
    <scope>NUCLEOTIDE SEQUENCE [LARGE SCALE GENOMIC DNA]</scope>
    <source>
        <strain evidence="16 17">8H-2</strain>
    </source>
</reference>
<evidence type="ECO:0000256" key="6">
    <source>
        <dbReference type="ARBA" id="ARBA00022777"/>
    </source>
</evidence>
<dbReference type="InterPro" id="IPR006203">
    <property type="entry name" value="GHMP_knse_ATP-bd_CS"/>
</dbReference>
<evidence type="ECO:0000313" key="17">
    <source>
        <dbReference type="Proteomes" id="UP000371977"/>
    </source>
</evidence>
<evidence type="ECO:0000256" key="11">
    <source>
        <dbReference type="HAMAP-Rule" id="MF_00246"/>
    </source>
</evidence>
<name>A0A6C2CCS0_9LACO</name>
<dbReference type="RefSeq" id="WP_148621591.1">
    <property type="nucleotide sequence ID" value="NZ_SDGZ01000003.1"/>
</dbReference>
<dbReference type="InterPro" id="IPR019539">
    <property type="entry name" value="GalKase_N"/>
</dbReference>
<dbReference type="OrthoDB" id="250531at2"/>
<evidence type="ECO:0000256" key="10">
    <source>
        <dbReference type="ARBA" id="ARBA00023277"/>
    </source>
</evidence>
<dbReference type="InterPro" id="IPR019741">
    <property type="entry name" value="Galactokinase_CS"/>
</dbReference>
<evidence type="ECO:0000313" key="16">
    <source>
        <dbReference type="EMBL" id="TYC51005.1"/>
    </source>
</evidence>
<evidence type="ECO:0000256" key="9">
    <source>
        <dbReference type="ARBA" id="ARBA00023144"/>
    </source>
</evidence>
<keyword evidence="2 11" id="KW-0963">Cytoplasm</keyword>
<dbReference type="GO" id="GO:0004335">
    <property type="term" value="F:galactokinase activity"/>
    <property type="evidence" value="ECO:0007669"/>
    <property type="project" value="UniProtKB-UniRule"/>
</dbReference>